<evidence type="ECO:0000313" key="9">
    <source>
        <dbReference type="Proteomes" id="UP001152795"/>
    </source>
</evidence>
<dbReference type="PANTHER" id="PTHR12011">
    <property type="entry name" value="ADHESION G-PROTEIN COUPLED RECEPTOR"/>
    <property type="match status" value="1"/>
</dbReference>
<dbReference type="SMART" id="SM00034">
    <property type="entry name" value="CLECT"/>
    <property type="match status" value="3"/>
</dbReference>
<evidence type="ECO:0000256" key="3">
    <source>
        <dbReference type="ARBA" id="ARBA00022692"/>
    </source>
</evidence>
<dbReference type="PROSITE" id="PS50261">
    <property type="entry name" value="G_PROTEIN_RECEP_F2_4"/>
    <property type="match status" value="1"/>
</dbReference>
<dbReference type="PRINTS" id="PR00249">
    <property type="entry name" value="GPCRSECRETIN"/>
</dbReference>
<dbReference type="InterPro" id="IPR000832">
    <property type="entry name" value="GPCR_2_secretin-like"/>
</dbReference>
<dbReference type="InterPro" id="IPR046338">
    <property type="entry name" value="GAIN_dom_sf"/>
</dbReference>
<dbReference type="GO" id="GO:0007166">
    <property type="term" value="P:cell surface receptor signaling pathway"/>
    <property type="evidence" value="ECO:0007669"/>
    <property type="project" value="InterPro"/>
</dbReference>
<evidence type="ECO:0000256" key="5">
    <source>
        <dbReference type="ARBA" id="ARBA00023136"/>
    </source>
</evidence>
<dbReference type="Gene3D" id="1.20.1070.10">
    <property type="entry name" value="Rhodopsin 7-helix transmembrane proteins"/>
    <property type="match status" value="1"/>
</dbReference>
<dbReference type="PROSITE" id="PS50041">
    <property type="entry name" value="C_TYPE_LECTIN_2"/>
    <property type="match status" value="3"/>
</dbReference>
<comment type="similarity">
    <text evidence="2">Belongs to the G-protein coupled receptor 2 family. Adhesion G-protein coupled receptor (ADGR) subfamily.</text>
</comment>
<name>A0A6S7H097_PARCT</name>
<dbReference type="CDD" id="cd00037">
    <property type="entry name" value="CLECT"/>
    <property type="match status" value="1"/>
</dbReference>
<dbReference type="Pfam" id="PF00059">
    <property type="entry name" value="Lectin_C"/>
    <property type="match status" value="3"/>
</dbReference>
<reference evidence="8" key="1">
    <citation type="submission" date="2020-04" db="EMBL/GenBank/DDBJ databases">
        <authorList>
            <person name="Alioto T."/>
            <person name="Alioto T."/>
            <person name="Gomez Garrido J."/>
        </authorList>
    </citation>
    <scope>NUCLEOTIDE SEQUENCE</scope>
    <source>
        <strain evidence="8">A484AB</strain>
    </source>
</reference>
<dbReference type="GO" id="GO:0005886">
    <property type="term" value="C:plasma membrane"/>
    <property type="evidence" value="ECO:0007669"/>
    <property type="project" value="TreeGrafter"/>
</dbReference>
<evidence type="ECO:0000256" key="6">
    <source>
        <dbReference type="ARBA" id="ARBA00023157"/>
    </source>
</evidence>
<keyword evidence="9" id="KW-1185">Reference proteome</keyword>
<dbReference type="InterPro" id="IPR018378">
    <property type="entry name" value="C-type_lectin_CS"/>
</dbReference>
<evidence type="ECO:0000256" key="7">
    <source>
        <dbReference type="ARBA" id="ARBA00023180"/>
    </source>
</evidence>
<proteinExistence type="inferred from homology"/>
<dbReference type="Proteomes" id="UP001152795">
    <property type="component" value="Unassembled WGS sequence"/>
</dbReference>
<evidence type="ECO:0000256" key="4">
    <source>
        <dbReference type="ARBA" id="ARBA00022989"/>
    </source>
</evidence>
<gene>
    <name evidence="8" type="ORF">PACLA_8A027810</name>
</gene>
<keyword evidence="3" id="KW-0812">Transmembrane</keyword>
<dbReference type="EMBL" id="CACRXK020001750">
    <property type="protein sequence ID" value="CAB3990907.1"/>
    <property type="molecule type" value="Genomic_DNA"/>
</dbReference>
<dbReference type="PROSITE" id="PS00615">
    <property type="entry name" value="C_TYPE_LECTIN_1"/>
    <property type="match status" value="1"/>
</dbReference>
<dbReference type="Pfam" id="PF00002">
    <property type="entry name" value="7tm_2"/>
    <property type="match status" value="1"/>
</dbReference>
<keyword evidence="7" id="KW-0325">Glycoprotein</keyword>
<dbReference type="FunFam" id="1.20.1070.10:FF:000058">
    <property type="entry name" value="Adhesion G protein-coupled receptor F5"/>
    <property type="match status" value="1"/>
</dbReference>
<dbReference type="GO" id="GO:0004930">
    <property type="term" value="F:G protein-coupled receptor activity"/>
    <property type="evidence" value="ECO:0007669"/>
    <property type="project" value="InterPro"/>
</dbReference>
<keyword evidence="8" id="KW-0675">Receptor</keyword>
<organism evidence="8 9">
    <name type="scientific">Paramuricea clavata</name>
    <name type="common">Red gorgonian</name>
    <name type="synonym">Violescent sea-whip</name>
    <dbReference type="NCBI Taxonomy" id="317549"/>
    <lineage>
        <taxon>Eukaryota</taxon>
        <taxon>Metazoa</taxon>
        <taxon>Cnidaria</taxon>
        <taxon>Anthozoa</taxon>
        <taxon>Octocorallia</taxon>
        <taxon>Malacalcyonacea</taxon>
        <taxon>Plexauridae</taxon>
        <taxon>Paramuricea</taxon>
    </lineage>
</organism>
<keyword evidence="5" id="KW-0472">Membrane</keyword>
<dbReference type="CDD" id="cd15040">
    <property type="entry name" value="7tmB2_Adhesion"/>
    <property type="match status" value="1"/>
</dbReference>
<evidence type="ECO:0000256" key="1">
    <source>
        <dbReference type="ARBA" id="ARBA00004141"/>
    </source>
</evidence>
<keyword evidence="6" id="KW-1015">Disulfide bond</keyword>
<protein>
    <submittedName>
        <fullName evidence="8">Adhesion G- coupled receptor D1-like</fullName>
    </submittedName>
</protein>
<keyword evidence="4" id="KW-1133">Transmembrane helix</keyword>
<dbReference type="InterPro" id="IPR017981">
    <property type="entry name" value="GPCR_2-like_7TM"/>
</dbReference>
<evidence type="ECO:0000256" key="2">
    <source>
        <dbReference type="ARBA" id="ARBA00007343"/>
    </source>
</evidence>
<dbReference type="PANTHER" id="PTHR12011:SF347">
    <property type="entry name" value="FI21270P1-RELATED"/>
    <property type="match status" value="1"/>
</dbReference>
<dbReference type="Gene3D" id="2.60.220.50">
    <property type="match status" value="1"/>
</dbReference>
<sequence length="1041" mass="119627">MSIRQSCLHRLVNLMFVLLTVKHLIDMEVVGSIIRGNWIKRQTTSYFVSSSKSTWKDAKESCSSLNAHLLDISNDADVHFLKDNVTFNGQKFWIGLRKNDSTLNTQVYQNEDDVLITDGGCLTARLNKSSLWEFKTTPCNWLRKSFCLKLTDMSGNCDEGWTRYEDSHCILPVYHQISWFAAYVHCKRLNGHLLKKEDLQKLLNAYFKINIYFWIGRRNRFKVEPKANWTWYKSNVVFSDWLKWEIRVQTIGCGGCGYWSRKRIFLNADCTKYRSAICVFELLDHKYFSNATERRSSWISAKNTCDTQSSLPQFTDRDVEQVFRNFSKDFHNFSIWLGLRKNILSKNDCISIEVENDTKLTDFTLERCYSVNCLNITKRKMQTPCDELHHPLCVQRKSQLKDICTEPWQDCKNVCCLVLNNVQASWIAAHTFCLQQGGQLADAYELRTDGINFTMKPSPKRCWLPKRHVFTPRDPLEGWHWINGSPLMVTSSWGVGELRYNGKLGRCAVIVDDRKWEDEPCSHTRTYICKSKKADLDDKDEIYKEIEKFDTYIKNYLRNDNVSQKQEGDKNTEEILPLFTNLVVGLVNKSSFNASFSIKTDGFELDVFTTSVKDLVDGKINTSHPTPMVSIRKLCENRQSCKLHGNEDLVMNFTRFLSTVKGIIMEVESIRLNITSTGQASRSKVADVISLNYLVEGREVNELRGNETISLKFDRKEQSMQPQVHCIFLDGNQWSERGIENGVHNDRTAECIANHLTSFSMVVLDAELDEETMQSFSYISYIGSGLSLTALLFTLLVHIFLYNDLQVLSSSRQLVHLNLQIALGGTQIVFLAGGKQSKDEIFCKVVAILLHYFSLASFCWMLIEATMLYLKLISVFGGEYVQIKKFCAFGWGFPLAFVSISAAVKIDGYGTKEWCWLSYDSGYFWVFFAPVIIILSLNLVTVIAVVRVLCRVTSRCEDNEKQHIYAALRGIVILFPTLGLSWIFSVIAVNHDAMVWKYLFAIFNSIQGFLIFLIYGVCNGEIRTALKRRLGRDINPFSSTT</sequence>
<dbReference type="InterPro" id="IPR001304">
    <property type="entry name" value="C-type_lectin-like"/>
</dbReference>
<dbReference type="InterPro" id="IPR016186">
    <property type="entry name" value="C-type_lectin-like/link_sf"/>
</dbReference>
<dbReference type="AlphaFoldDB" id="A0A6S7H097"/>
<dbReference type="SUPFAM" id="SSF56436">
    <property type="entry name" value="C-type lectin-like"/>
    <property type="match status" value="3"/>
</dbReference>
<dbReference type="OrthoDB" id="5968745at2759"/>
<dbReference type="Gene3D" id="3.10.100.10">
    <property type="entry name" value="Mannose-Binding Protein A, subunit A"/>
    <property type="match status" value="3"/>
</dbReference>
<comment type="caution">
    <text evidence="8">The sequence shown here is derived from an EMBL/GenBank/DDBJ whole genome shotgun (WGS) entry which is preliminary data.</text>
</comment>
<dbReference type="InterPro" id="IPR016187">
    <property type="entry name" value="CTDL_fold"/>
</dbReference>
<dbReference type="SUPFAM" id="SSF81321">
    <property type="entry name" value="Family A G protein-coupled receptor-like"/>
    <property type="match status" value="1"/>
</dbReference>
<accession>A0A6S7H097</accession>
<evidence type="ECO:0000313" key="8">
    <source>
        <dbReference type="EMBL" id="CAB3990907.1"/>
    </source>
</evidence>
<comment type="subcellular location">
    <subcellularLocation>
        <location evidence="1">Membrane</location>
        <topology evidence="1">Multi-pass membrane protein</topology>
    </subcellularLocation>
</comment>